<keyword evidence="8 9" id="KW-0472">Membrane</keyword>
<dbReference type="AlphaFoldDB" id="A0A261VNT0"/>
<dbReference type="EMBL" id="NEVT01000006">
    <property type="protein sequence ID" value="OZI75709.1"/>
    <property type="molecule type" value="Genomic_DNA"/>
</dbReference>
<comment type="caution">
    <text evidence="11">The sequence shown here is derived from an EMBL/GenBank/DDBJ whole genome shotgun (WGS) entry which is preliminary data.</text>
</comment>
<comment type="subcellular location">
    <subcellularLocation>
        <location evidence="1 9">Cell inner membrane</location>
        <topology evidence="1 9">Multi-pass membrane protein</topology>
    </subcellularLocation>
</comment>
<dbReference type="GO" id="GO:0140359">
    <property type="term" value="F:ABC-type transporter activity"/>
    <property type="evidence" value="ECO:0007669"/>
    <property type="project" value="InterPro"/>
</dbReference>
<comment type="caution">
    <text evidence="9">Lacks conserved residue(s) required for the propagation of feature annotation.</text>
</comment>
<evidence type="ECO:0000313" key="11">
    <source>
        <dbReference type="EMBL" id="OZI75709.1"/>
    </source>
</evidence>
<dbReference type="PANTHER" id="PTHR30413:SF8">
    <property type="entry name" value="TRANSPORT PERMEASE PROTEIN"/>
    <property type="match status" value="1"/>
</dbReference>
<organism evidence="11 12">
    <name type="scientific">Bordetella genomosp. 2</name>
    <dbReference type="NCBI Taxonomy" id="1983456"/>
    <lineage>
        <taxon>Bacteria</taxon>
        <taxon>Pseudomonadati</taxon>
        <taxon>Pseudomonadota</taxon>
        <taxon>Betaproteobacteria</taxon>
        <taxon>Burkholderiales</taxon>
        <taxon>Alcaligenaceae</taxon>
        <taxon>Bordetella</taxon>
    </lineage>
</organism>
<evidence type="ECO:0000256" key="6">
    <source>
        <dbReference type="ARBA" id="ARBA00022692"/>
    </source>
</evidence>
<keyword evidence="7 9" id="KW-1133">Transmembrane helix</keyword>
<dbReference type="PANTHER" id="PTHR30413">
    <property type="entry name" value="INNER MEMBRANE TRANSPORT PERMEASE"/>
    <property type="match status" value="1"/>
</dbReference>
<evidence type="ECO:0000256" key="5">
    <source>
        <dbReference type="ARBA" id="ARBA00022519"/>
    </source>
</evidence>
<evidence type="ECO:0000256" key="1">
    <source>
        <dbReference type="ARBA" id="ARBA00004429"/>
    </source>
</evidence>
<dbReference type="Proteomes" id="UP000215633">
    <property type="component" value="Unassembled WGS sequence"/>
</dbReference>
<dbReference type="InterPro" id="IPR047817">
    <property type="entry name" value="ABC2_TM_bact-type"/>
</dbReference>
<evidence type="ECO:0000259" key="10">
    <source>
        <dbReference type="PROSITE" id="PS51012"/>
    </source>
</evidence>
<dbReference type="PROSITE" id="PS51012">
    <property type="entry name" value="ABC_TM2"/>
    <property type="match status" value="1"/>
</dbReference>
<evidence type="ECO:0000256" key="8">
    <source>
        <dbReference type="ARBA" id="ARBA00023136"/>
    </source>
</evidence>
<evidence type="ECO:0000256" key="2">
    <source>
        <dbReference type="ARBA" id="ARBA00007783"/>
    </source>
</evidence>
<feature type="transmembrane region" description="Helical" evidence="9">
    <location>
        <begin position="173"/>
        <end position="192"/>
    </location>
</feature>
<dbReference type="GO" id="GO:0043190">
    <property type="term" value="C:ATP-binding cassette (ABC) transporter complex"/>
    <property type="evidence" value="ECO:0007669"/>
    <property type="project" value="InterPro"/>
</dbReference>
<feature type="transmembrane region" description="Helical" evidence="9">
    <location>
        <begin position="106"/>
        <end position="128"/>
    </location>
</feature>
<reference evidence="12" key="1">
    <citation type="submission" date="2017-05" db="EMBL/GenBank/DDBJ databases">
        <title>Complete and WGS of Bordetella genogroups.</title>
        <authorList>
            <person name="Spilker T."/>
            <person name="Lipuma J."/>
        </authorList>
    </citation>
    <scope>NUCLEOTIDE SEQUENCE [LARGE SCALE GENOMIC DNA]</scope>
    <source>
        <strain evidence="12">AU8256</strain>
    </source>
</reference>
<sequence length="259" mass="29806">MRQRSPFQITRSVVFALVLREMRSRFGRMRLGALWVVLEPMAHMAALATLVSLRGATSIGYDFFVWLLVGIAPFLLFKNIALKLMNSVDANKSLFSYKQIQPADAFAARTIVEFCISAIVFMFLYIGLTWHGHDTAIHDSILWLTFLGLGIVFSFAFGILLALIAEAVPETKFVLTLLFLPLYFLSGIVFSLHRIPEEYMKYILWNPYLHIVDLIRESTFKHYRPYDGVSAMYVVECTIVFMFLACAIYRVRRFRLMAL</sequence>
<gene>
    <name evidence="11" type="ORF">CAL24_10805</name>
</gene>
<dbReference type="InterPro" id="IPR013525">
    <property type="entry name" value="ABC2_TM"/>
</dbReference>
<accession>A0A261VNT0</accession>
<dbReference type="InterPro" id="IPR000412">
    <property type="entry name" value="ABC_2_transport"/>
</dbReference>
<keyword evidence="12" id="KW-1185">Reference proteome</keyword>
<evidence type="ECO:0000256" key="9">
    <source>
        <dbReference type="RuleBase" id="RU361157"/>
    </source>
</evidence>
<evidence type="ECO:0000256" key="3">
    <source>
        <dbReference type="ARBA" id="ARBA00022448"/>
    </source>
</evidence>
<protein>
    <recommendedName>
        <fullName evidence="9">Transport permease protein</fullName>
    </recommendedName>
</protein>
<keyword evidence="3 9" id="KW-0813">Transport</keyword>
<dbReference type="PRINTS" id="PR00164">
    <property type="entry name" value="ABC2TRNSPORT"/>
</dbReference>
<comment type="similarity">
    <text evidence="2 9">Belongs to the ABC-2 integral membrane protein family.</text>
</comment>
<evidence type="ECO:0000313" key="12">
    <source>
        <dbReference type="Proteomes" id="UP000215633"/>
    </source>
</evidence>
<name>A0A261VNT0_9BORD</name>
<keyword evidence="5" id="KW-0997">Cell inner membrane</keyword>
<keyword evidence="6 9" id="KW-0812">Transmembrane</keyword>
<feature type="transmembrane region" description="Helical" evidence="9">
    <location>
        <begin position="231"/>
        <end position="251"/>
    </location>
</feature>
<evidence type="ECO:0000256" key="4">
    <source>
        <dbReference type="ARBA" id="ARBA00022475"/>
    </source>
</evidence>
<feature type="transmembrane region" description="Helical" evidence="9">
    <location>
        <begin position="63"/>
        <end position="85"/>
    </location>
</feature>
<proteinExistence type="inferred from homology"/>
<feature type="transmembrane region" description="Helical" evidence="9">
    <location>
        <begin position="140"/>
        <end position="164"/>
    </location>
</feature>
<keyword evidence="4 9" id="KW-1003">Cell membrane</keyword>
<dbReference type="Pfam" id="PF01061">
    <property type="entry name" value="ABC2_membrane"/>
    <property type="match status" value="1"/>
</dbReference>
<dbReference type="GO" id="GO:0015920">
    <property type="term" value="P:lipopolysaccharide transport"/>
    <property type="evidence" value="ECO:0007669"/>
    <property type="project" value="TreeGrafter"/>
</dbReference>
<feature type="domain" description="ABC transmembrane type-2" evidence="10">
    <location>
        <begin position="31"/>
        <end position="252"/>
    </location>
</feature>
<evidence type="ECO:0000256" key="7">
    <source>
        <dbReference type="ARBA" id="ARBA00022989"/>
    </source>
</evidence>